<dbReference type="PANTHER" id="PTHR31751:SF42">
    <property type="entry name" value="PROTEIN CBG10204"/>
    <property type="match status" value="1"/>
</dbReference>
<evidence type="ECO:0000313" key="2">
    <source>
        <dbReference type="Proteomes" id="UP001328107"/>
    </source>
</evidence>
<protein>
    <submittedName>
        <fullName evidence="1">Uncharacterized protein</fullName>
    </submittedName>
</protein>
<accession>A0AAN5IC14</accession>
<reference evidence="2" key="1">
    <citation type="submission" date="2022-10" db="EMBL/GenBank/DDBJ databases">
        <title>Genome assembly of Pristionchus species.</title>
        <authorList>
            <person name="Yoshida K."/>
            <person name="Sommer R.J."/>
        </authorList>
    </citation>
    <scope>NUCLEOTIDE SEQUENCE [LARGE SCALE GENOMIC DNA]</scope>
    <source>
        <strain evidence="2">RS5460</strain>
    </source>
</reference>
<dbReference type="EMBL" id="BTRK01000006">
    <property type="protein sequence ID" value="GMR59114.1"/>
    <property type="molecule type" value="Genomic_DNA"/>
</dbReference>
<proteinExistence type="predicted"/>
<dbReference type="Proteomes" id="UP001328107">
    <property type="component" value="Unassembled WGS sequence"/>
</dbReference>
<dbReference type="AlphaFoldDB" id="A0AAN5IC14"/>
<evidence type="ECO:0000313" key="1">
    <source>
        <dbReference type="EMBL" id="GMR59114.1"/>
    </source>
</evidence>
<name>A0AAN5IC14_9BILA</name>
<gene>
    <name evidence="1" type="ORF">PMAYCL1PPCAC_29309</name>
</gene>
<keyword evidence="2" id="KW-1185">Reference proteome</keyword>
<sequence>FKLVTKCEHGKLKRMKKGEKRPTWKASSKELEAVREMLFAPKFVKAFLSAASLIDTAINESFHSLSLMYSPKRFACAPHYYTLKTKVSILHYYGRKSTSEGRV</sequence>
<dbReference type="PANTHER" id="PTHR31751">
    <property type="entry name" value="SI:CH211-108C17.2-RELATED-RELATED"/>
    <property type="match status" value="1"/>
</dbReference>
<organism evidence="1 2">
    <name type="scientific">Pristionchus mayeri</name>
    <dbReference type="NCBI Taxonomy" id="1317129"/>
    <lineage>
        <taxon>Eukaryota</taxon>
        <taxon>Metazoa</taxon>
        <taxon>Ecdysozoa</taxon>
        <taxon>Nematoda</taxon>
        <taxon>Chromadorea</taxon>
        <taxon>Rhabditida</taxon>
        <taxon>Rhabditina</taxon>
        <taxon>Diplogasteromorpha</taxon>
        <taxon>Diplogasteroidea</taxon>
        <taxon>Neodiplogasteridae</taxon>
        <taxon>Pristionchus</taxon>
    </lineage>
</organism>
<comment type="caution">
    <text evidence="1">The sequence shown here is derived from an EMBL/GenBank/DDBJ whole genome shotgun (WGS) entry which is preliminary data.</text>
</comment>
<feature type="non-terminal residue" evidence="1">
    <location>
        <position position="1"/>
    </location>
</feature>